<evidence type="ECO:0000256" key="1">
    <source>
        <dbReference type="SAM" id="MobiDB-lite"/>
    </source>
</evidence>
<organism evidence="2 3">
    <name type="scientific">Micromonospora palomenae</name>
    <dbReference type="NCBI Taxonomy" id="1461247"/>
    <lineage>
        <taxon>Bacteria</taxon>
        <taxon>Bacillati</taxon>
        <taxon>Actinomycetota</taxon>
        <taxon>Actinomycetes</taxon>
        <taxon>Micromonosporales</taxon>
        <taxon>Micromonosporaceae</taxon>
        <taxon>Micromonospora</taxon>
    </lineage>
</organism>
<feature type="region of interest" description="Disordered" evidence="1">
    <location>
        <begin position="1"/>
        <end position="23"/>
    </location>
</feature>
<evidence type="ECO:0000313" key="2">
    <source>
        <dbReference type="EMBL" id="TWG28195.1"/>
    </source>
</evidence>
<proteinExistence type="predicted"/>
<gene>
    <name evidence="2" type="ORF">FHX75_111346</name>
</gene>
<sequence length="126" mass="14002">MKHRSEPDDTASEGLSVGDPDLGKSRLLWRQCDTCVFAPGNKMHLAPGRLRDLVAEARARESFIVCHSTLPHYRHPDAQPAICRGFADRYRTQALQLIERLFGFIEVDPPQADPQPATPDAAAPSR</sequence>
<comment type="caution">
    <text evidence="2">The sequence shown here is derived from an EMBL/GenBank/DDBJ whole genome shotgun (WGS) entry which is preliminary data.</text>
</comment>
<dbReference type="OrthoDB" id="3404096at2"/>
<evidence type="ECO:0000313" key="3">
    <source>
        <dbReference type="Proteomes" id="UP000319927"/>
    </source>
</evidence>
<dbReference type="RefSeq" id="WP_154937160.1">
    <property type="nucleotide sequence ID" value="NZ_VIXA01000001.1"/>
</dbReference>
<keyword evidence="3" id="KW-1185">Reference proteome</keyword>
<name>A0A561WWF4_9ACTN</name>
<protein>
    <submittedName>
        <fullName evidence="2">Uncharacterized protein</fullName>
    </submittedName>
</protein>
<dbReference type="Proteomes" id="UP000319927">
    <property type="component" value="Unassembled WGS sequence"/>
</dbReference>
<reference evidence="2 3" key="1">
    <citation type="submission" date="2019-06" db="EMBL/GenBank/DDBJ databases">
        <title>Sequencing the genomes of 1000 actinobacteria strains.</title>
        <authorList>
            <person name="Klenk H.-P."/>
        </authorList>
    </citation>
    <scope>NUCLEOTIDE SEQUENCE [LARGE SCALE GENOMIC DNA]</scope>
    <source>
        <strain evidence="2 3">DSM 102131</strain>
    </source>
</reference>
<accession>A0A561WWF4</accession>
<dbReference type="EMBL" id="VIXA01000001">
    <property type="protein sequence ID" value="TWG28195.1"/>
    <property type="molecule type" value="Genomic_DNA"/>
</dbReference>
<dbReference type="AlphaFoldDB" id="A0A561WWF4"/>